<keyword evidence="1" id="KW-0812">Transmembrane</keyword>
<evidence type="ECO:0000313" key="3">
    <source>
        <dbReference type="Proteomes" id="UP001236585"/>
    </source>
</evidence>
<evidence type="ECO:0000313" key="2">
    <source>
        <dbReference type="EMBL" id="WIM87911.1"/>
    </source>
</evidence>
<evidence type="ECO:0000256" key="1">
    <source>
        <dbReference type="SAM" id="Phobius"/>
    </source>
</evidence>
<proteinExistence type="predicted"/>
<organism evidence="2 3">
    <name type="scientific">Candidatus Mycobacterium wuenschmannii</name>
    <dbReference type="NCBI Taxonomy" id="3027808"/>
    <lineage>
        <taxon>Bacteria</taxon>
        <taxon>Bacillati</taxon>
        <taxon>Actinomycetota</taxon>
        <taxon>Actinomycetes</taxon>
        <taxon>Mycobacteriales</taxon>
        <taxon>Mycobacteriaceae</taxon>
        <taxon>Mycobacterium</taxon>
    </lineage>
</organism>
<gene>
    <name evidence="2" type="ORF">PT015_24350</name>
</gene>
<keyword evidence="3" id="KW-1185">Reference proteome</keyword>
<protein>
    <recommendedName>
        <fullName evidence="4">Secreted protein</fullName>
    </recommendedName>
</protein>
<reference evidence="2 3" key="1">
    <citation type="journal article" date="2023" name="Microbiol. Resour. Announc.">
        <title>Complete Genome Sequence of Mycobacterium wuenschmanii, a novel Nontuberculous Mycobacterium Isolated from a captive population of Amazon Milk Frogs.</title>
        <authorList>
            <person name="Hicks J."/>
            <person name="Zeineldin M."/>
            <person name="Ward H."/>
            <person name="Wuenschmann A."/>
            <person name="Camp P."/>
            <person name="Farrell D."/>
            <person name="Lehman K."/>
            <person name="Thacker T."/>
            <person name="Cuthbert E."/>
        </authorList>
    </citation>
    <scope>NUCLEOTIDE SEQUENCE [LARGE SCALE GENOMIC DNA]</scope>
    <source>
        <strain evidence="2 3">Wuenschmanii</strain>
    </source>
</reference>
<feature type="transmembrane region" description="Helical" evidence="1">
    <location>
        <begin position="6"/>
        <end position="24"/>
    </location>
</feature>
<sequence length="75" mass="8538">MRRRGFAPVAVIAVVVVALLWSLYQHYFGQSKLERCVEAQAKHFYATPEGKELHSHGTDPPRELFVLECNQLGIK</sequence>
<accession>A0ABY8VXT2</accession>
<dbReference type="RefSeq" id="WP_285187859.1">
    <property type="nucleotide sequence ID" value="NZ_CP126981.1"/>
</dbReference>
<name>A0ABY8VXT2_9MYCO</name>
<dbReference type="EMBL" id="CP126981">
    <property type="protein sequence ID" value="WIM87911.1"/>
    <property type="molecule type" value="Genomic_DNA"/>
</dbReference>
<keyword evidence="1" id="KW-1133">Transmembrane helix</keyword>
<dbReference type="Proteomes" id="UP001236585">
    <property type="component" value="Chromosome"/>
</dbReference>
<evidence type="ECO:0008006" key="4">
    <source>
        <dbReference type="Google" id="ProtNLM"/>
    </source>
</evidence>
<keyword evidence="1" id="KW-0472">Membrane</keyword>